<reference evidence="3 6" key="1">
    <citation type="submission" date="2017-01" db="EMBL/GenBank/DDBJ databases">
        <authorList>
            <person name="Varghese N."/>
            <person name="Submissions S."/>
        </authorList>
    </citation>
    <scope>NUCLEOTIDE SEQUENCE [LARGE SCALE GENOMIC DNA]</scope>
    <source>
        <strain evidence="3 6">ATCC 27950</strain>
    </source>
</reference>
<evidence type="ECO:0000313" key="9">
    <source>
        <dbReference type="Proteomes" id="UP000269076"/>
    </source>
</evidence>
<dbReference type="KEGG" id="cil:EG358_18315"/>
<evidence type="ECO:0000256" key="1">
    <source>
        <dbReference type="SAM" id="SignalP"/>
    </source>
</evidence>
<feature type="chain" id="PRO_5044586958" description="Rieske domain-containing protein" evidence="1">
    <location>
        <begin position="22"/>
        <end position="154"/>
    </location>
</feature>
<dbReference type="STRING" id="254.SAMN05421682_10522"/>
<evidence type="ECO:0000313" key="8">
    <source>
        <dbReference type="Proteomes" id="UP000255231"/>
    </source>
</evidence>
<dbReference type="GeneID" id="303675657"/>
<keyword evidence="6" id="KW-1185">Reference proteome</keyword>
<sequence length="154" mass="17363">MKKTFSFISIFILLTFSFLNINSCSNRDDTVSCFPNSTINVNLNLNLAAYNDLNFVGQPIYIDEQQSGTRGLIVVRTLDNPATFKVYDRNAPHLCPDNNTTLEVKDNLYIICPKDNSKWFLNNGSPAQGATTGLPPKMYFWNYDAGTKNLSLYN</sequence>
<keyword evidence="1" id="KW-0732">Signal</keyword>
<dbReference type="Proteomes" id="UP000255231">
    <property type="component" value="Unassembled WGS sequence"/>
</dbReference>
<feature type="signal peptide" evidence="1">
    <location>
        <begin position="1"/>
        <end position="21"/>
    </location>
</feature>
<evidence type="ECO:0000313" key="4">
    <source>
        <dbReference type="EMBL" id="SUX47894.1"/>
    </source>
</evidence>
<dbReference type="Proteomes" id="UP000269076">
    <property type="component" value="Chromosome"/>
</dbReference>
<evidence type="ECO:0008006" key="10">
    <source>
        <dbReference type="Google" id="ProtNLM"/>
    </source>
</evidence>
<dbReference type="EMBL" id="UFVS01000002">
    <property type="protein sequence ID" value="SUY53703.1"/>
    <property type="molecule type" value="Genomic_DNA"/>
</dbReference>
<gene>
    <name evidence="2" type="ORF">EG340_15625</name>
    <name evidence="4" type="ORF">NCTC13532_03486</name>
    <name evidence="5" type="ORF">NCTC13560_03645</name>
    <name evidence="3" type="ORF">SAMN05421682_10522</name>
</gene>
<proteinExistence type="predicted"/>
<dbReference type="Proteomes" id="UP000254282">
    <property type="component" value="Unassembled WGS sequence"/>
</dbReference>
<dbReference type="EMBL" id="UFVR01000004">
    <property type="protein sequence ID" value="SUX47894.1"/>
    <property type="molecule type" value="Genomic_DNA"/>
</dbReference>
<evidence type="ECO:0000313" key="7">
    <source>
        <dbReference type="Proteomes" id="UP000254282"/>
    </source>
</evidence>
<evidence type="ECO:0000313" key="6">
    <source>
        <dbReference type="Proteomes" id="UP000185725"/>
    </source>
</evidence>
<name>A0A381FN49_9FLAO</name>
<dbReference type="RefSeq" id="WP_076560053.1">
    <property type="nucleotide sequence ID" value="NZ_CAURFR010000005.1"/>
</dbReference>
<dbReference type="Proteomes" id="UP000185725">
    <property type="component" value="Unassembled WGS sequence"/>
</dbReference>
<dbReference type="EMBL" id="FTMF01000005">
    <property type="protein sequence ID" value="SIQ43493.1"/>
    <property type="molecule type" value="Genomic_DNA"/>
</dbReference>
<reference evidence="7 8" key="2">
    <citation type="submission" date="2018-06" db="EMBL/GenBank/DDBJ databases">
        <authorList>
            <consortium name="Pathogen Informatics"/>
            <person name="Doyle S."/>
        </authorList>
    </citation>
    <scope>NUCLEOTIDE SEQUENCE [LARGE SCALE GENOMIC DNA]</scope>
    <source>
        <strain evidence="4 7">NCTC13532</strain>
        <strain evidence="5 8">NCTC13560</strain>
    </source>
</reference>
<dbReference type="AlphaFoldDB" id="A0A381FN49"/>
<dbReference type="OrthoDB" id="1272144at2"/>
<evidence type="ECO:0000313" key="3">
    <source>
        <dbReference type="EMBL" id="SIQ43493.1"/>
    </source>
</evidence>
<evidence type="ECO:0000313" key="5">
    <source>
        <dbReference type="EMBL" id="SUY53703.1"/>
    </source>
</evidence>
<protein>
    <recommendedName>
        <fullName evidence="10">Rieske domain-containing protein</fullName>
    </recommendedName>
</protein>
<organism evidence="4 7">
    <name type="scientific">Chryseobacterium indoltheticum</name>
    <dbReference type="NCBI Taxonomy" id="254"/>
    <lineage>
        <taxon>Bacteria</taxon>
        <taxon>Pseudomonadati</taxon>
        <taxon>Bacteroidota</taxon>
        <taxon>Flavobacteriia</taxon>
        <taxon>Flavobacteriales</taxon>
        <taxon>Weeksellaceae</taxon>
        <taxon>Chryseobacterium group</taxon>
        <taxon>Chryseobacterium</taxon>
    </lineage>
</organism>
<accession>A0A381FN49</accession>
<reference evidence="2 9" key="3">
    <citation type="submission" date="2018-11" db="EMBL/GenBank/DDBJ databases">
        <title>Proposal to divide the Flavobacteriaceae and reorganize its genera based on Amino Acid Identity values calculated from whole genome sequences.</title>
        <authorList>
            <person name="Nicholson A.C."/>
            <person name="Gulvik C.A."/>
            <person name="Whitney A.M."/>
            <person name="Humrighouse B.W."/>
            <person name="Bell M."/>
            <person name="Holmes B."/>
            <person name="Steigerwalt A."/>
            <person name="Villarma A."/>
            <person name="Sheth M."/>
            <person name="Batra D."/>
            <person name="Pryor J."/>
            <person name="Bernardet J.-F."/>
            <person name="Hugo C."/>
            <person name="Kampfer P."/>
            <person name="Newman J."/>
            <person name="Mcquiston J.R."/>
        </authorList>
    </citation>
    <scope>NUCLEOTIDE SEQUENCE [LARGE SCALE GENOMIC DNA]</scope>
    <source>
        <strain evidence="2 9">G0211</strain>
    </source>
</reference>
<evidence type="ECO:0000313" key="2">
    <source>
        <dbReference type="EMBL" id="AZA62372.1"/>
    </source>
</evidence>
<dbReference type="EMBL" id="CP033928">
    <property type="protein sequence ID" value="AZA62372.1"/>
    <property type="molecule type" value="Genomic_DNA"/>
</dbReference>